<dbReference type="HOGENOM" id="CLU_009583_2_1_10"/>
<dbReference type="InterPro" id="IPR028098">
    <property type="entry name" value="Glyco_trans_4-like_N"/>
</dbReference>
<reference evidence="3 4" key="1">
    <citation type="journal article" date="2011" name="Stand. Genomic Sci.">
        <title>Complete genome sequence of Haliscomenobacter hydrossis type strain (O).</title>
        <authorList>
            <consortium name="US DOE Joint Genome Institute (JGI-PGF)"/>
            <person name="Daligault H."/>
            <person name="Lapidus A."/>
            <person name="Zeytun A."/>
            <person name="Nolan M."/>
            <person name="Lucas S."/>
            <person name="Del Rio T.G."/>
            <person name="Tice H."/>
            <person name="Cheng J.F."/>
            <person name="Tapia R."/>
            <person name="Han C."/>
            <person name="Goodwin L."/>
            <person name="Pitluck S."/>
            <person name="Liolios K."/>
            <person name="Pagani I."/>
            <person name="Ivanova N."/>
            <person name="Huntemann M."/>
            <person name="Mavromatis K."/>
            <person name="Mikhailova N."/>
            <person name="Pati A."/>
            <person name="Chen A."/>
            <person name="Palaniappan K."/>
            <person name="Land M."/>
            <person name="Hauser L."/>
            <person name="Brambilla E.M."/>
            <person name="Rohde M."/>
            <person name="Verbarg S."/>
            <person name="Goker M."/>
            <person name="Bristow J."/>
            <person name="Eisen J.A."/>
            <person name="Markowitz V."/>
            <person name="Hugenholtz P."/>
            <person name="Kyrpides N.C."/>
            <person name="Klenk H.P."/>
            <person name="Woyke T."/>
        </authorList>
    </citation>
    <scope>NUCLEOTIDE SEQUENCE [LARGE SCALE GENOMIC DNA]</scope>
    <source>
        <strain evidence="4">ATCC 27775 / DSM 1100 / LMG 10767 / O</strain>
    </source>
</reference>
<dbReference type="PANTHER" id="PTHR12526">
    <property type="entry name" value="GLYCOSYLTRANSFERASE"/>
    <property type="match status" value="1"/>
</dbReference>
<evidence type="ECO:0000259" key="1">
    <source>
        <dbReference type="Pfam" id="PF00534"/>
    </source>
</evidence>
<dbReference type="AlphaFoldDB" id="F4L455"/>
<dbReference type="Proteomes" id="UP000008461">
    <property type="component" value="Chromosome"/>
</dbReference>
<dbReference type="Pfam" id="PF13579">
    <property type="entry name" value="Glyco_trans_4_4"/>
    <property type="match status" value="1"/>
</dbReference>
<dbReference type="STRING" id="760192.Halhy_2888"/>
<dbReference type="NCBIfam" id="NF046085">
    <property type="entry name" value="XrtY_assoc_Gly1"/>
    <property type="match status" value="1"/>
</dbReference>
<evidence type="ECO:0000259" key="2">
    <source>
        <dbReference type="Pfam" id="PF13579"/>
    </source>
</evidence>
<dbReference type="PANTHER" id="PTHR12526:SF637">
    <property type="entry name" value="GLYCOSYLTRANSFERASE EPSF-RELATED"/>
    <property type="match status" value="1"/>
</dbReference>
<dbReference type="SUPFAM" id="SSF53756">
    <property type="entry name" value="UDP-Glycosyltransferase/glycogen phosphorylase"/>
    <property type="match status" value="1"/>
</dbReference>
<organism evidence="3 4">
    <name type="scientific">Haliscomenobacter hydrossis (strain ATCC 27775 / DSM 1100 / LMG 10767 / O)</name>
    <dbReference type="NCBI Taxonomy" id="760192"/>
    <lineage>
        <taxon>Bacteria</taxon>
        <taxon>Pseudomonadati</taxon>
        <taxon>Bacteroidota</taxon>
        <taxon>Saprospiria</taxon>
        <taxon>Saprospirales</taxon>
        <taxon>Haliscomenobacteraceae</taxon>
        <taxon>Haliscomenobacter</taxon>
    </lineage>
</organism>
<dbReference type="InterPro" id="IPR001296">
    <property type="entry name" value="Glyco_trans_1"/>
</dbReference>
<dbReference type="eggNOG" id="COG0438">
    <property type="taxonomic scope" value="Bacteria"/>
</dbReference>
<keyword evidence="3" id="KW-0808">Transferase</keyword>
<name>F4L455_HALH1</name>
<dbReference type="GO" id="GO:0016757">
    <property type="term" value="F:glycosyltransferase activity"/>
    <property type="evidence" value="ECO:0007669"/>
    <property type="project" value="InterPro"/>
</dbReference>
<accession>F4L455</accession>
<proteinExistence type="predicted"/>
<dbReference type="Pfam" id="PF00534">
    <property type="entry name" value="Glycos_transf_1"/>
    <property type="match status" value="1"/>
</dbReference>
<dbReference type="Gene3D" id="3.40.50.2000">
    <property type="entry name" value="Glycogen Phosphorylase B"/>
    <property type="match status" value="2"/>
</dbReference>
<evidence type="ECO:0000313" key="3">
    <source>
        <dbReference type="EMBL" id="AEE50753.1"/>
    </source>
</evidence>
<dbReference type="RefSeq" id="WP_013765299.1">
    <property type="nucleotide sequence ID" value="NC_015510.1"/>
</dbReference>
<keyword evidence="4" id="KW-1185">Reference proteome</keyword>
<evidence type="ECO:0000313" key="4">
    <source>
        <dbReference type="Proteomes" id="UP000008461"/>
    </source>
</evidence>
<gene>
    <name evidence="3" type="ordered locus">Halhy_2888</name>
</gene>
<dbReference type="EMBL" id="CP002691">
    <property type="protein sequence ID" value="AEE50753.1"/>
    <property type="molecule type" value="Genomic_DNA"/>
</dbReference>
<feature type="domain" description="Glycosyltransferase subfamily 4-like N-terminal" evidence="2">
    <location>
        <begin position="21"/>
        <end position="174"/>
    </location>
</feature>
<feature type="domain" description="Glycosyl transferase family 1" evidence="1">
    <location>
        <begin position="201"/>
        <end position="352"/>
    </location>
</feature>
<sequence>MSNQFTVLQIASTYKPAWTYGGPVISTSRLCEALVKTQTDLELLTTSANGKKELEVPLGKRLNIDGVLTTYYRRWIGYNIHFTPGLLCAFLQKHKRFKVIHIHEWWNSVAVLTVVLCKCVGRKPVLTPRGMLSPYTLRSPLKRLFQRWVGAWLLRGTILHATSEQEAAEALELVPGWSHFILPNIIELPALGQYPPAQKASEVFRLVFLSRVHPKKGLENLLAALAQLDFPWHLQVVGTGEATYLAQLQAEARALGIAQQIEWLGWREGAEKFQLLANADLYVLPSQNENFANAALEALSVGTPVLLSAQVGLSAYVRTQALGWIYDGTTAGLLQALQSAYTAAGQRTEIRQKAPSLVLADFGAERIAQQYLAAYQNFGLL</sequence>
<reference key="2">
    <citation type="submission" date="2011-04" db="EMBL/GenBank/DDBJ databases">
        <title>Complete sequence of chromosome of Haliscomenobacter hydrossis DSM 1100.</title>
        <authorList>
            <consortium name="US DOE Joint Genome Institute (JGI-PGF)"/>
            <person name="Lucas S."/>
            <person name="Han J."/>
            <person name="Lapidus A."/>
            <person name="Bruce D."/>
            <person name="Goodwin L."/>
            <person name="Pitluck S."/>
            <person name="Peters L."/>
            <person name="Kyrpides N."/>
            <person name="Mavromatis K."/>
            <person name="Ivanova N."/>
            <person name="Ovchinnikova G."/>
            <person name="Pagani I."/>
            <person name="Daligault H."/>
            <person name="Detter J.C."/>
            <person name="Han C."/>
            <person name="Land M."/>
            <person name="Hauser L."/>
            <person name="Markowitz V."/>
            <person name="Cheng J.-F."/>
            <person name="Hugenholtz P."/>
            <person name="Woyke T."/>
            <person name="Wu D."/>
            <person name="Verbarg S."/>
            <person name="Frueling A."/>
            <person name="Brambilla E."/>
            <person name="Klenk H.-P."/>
            <person name="Eisen J.A."/>
        </authorList>
    </citation>
    <scope>NUCLEOTIDE SEQUENCE</scope>
    <source>
        <strain>DSM 1100</strain>
    </source>
</reference>
<dbReference type="KEGG" id="hhy:Halhy_2888"/>
<protein>
    <submittedName>
        <fullName evidence="3">Glycosyl transferase group 1</fullName>
    </submittedName>
</protein>